<feature type="domain" description="Nucleotidyl transferase" evidence="8">
    <location>
        <begin position="9"/>
        <end position="286"/>
    </location>
</feature>
<evidence type="ECO:0000313" key="10">
    <source>
        <dbReference type="Proteomes" id="UP000186549"/>
    </source>
</evidence>
<name>A0A1Q6I001_BACUN</name>
<evidence type="ECO:0000313" key="9">
    <source>
        <dbReference type="EMBL" id="OKZ32214.1"/>
    </source>
</evidence>
<evidence type="ECO:0000256" key="2">
    <source>
        <dbReference type="ARBA" id="ARBA00012387"/>
    </source>
</evidence>
<evidence type="ECO:0000256" key="5">
    <source>
        <dbReference type="ARBA" id="ARBA00022741"/>
    </source>
</evidence>
<dbReference type="FunFam" id="3.90.550.10:FF:000046">
    <property type="entry name" value="Mannose-1-phosphate guanylyltransferase (GDP)"/>
    <property type="match status" value="1"/>
</dbReference>
<proteinExistence type="inferred from homology"/>
<dbReference type="GO" id="GO:0004475">
    <property type="term" value="F:mannose-1-phosphate guanylyltransferase (GTP) activity"/>
    <property type="evidence" value="ECO:0007669"/>
    <property type="project" value="UniProtKB-EC"/>
</dbReference>
<evidence type="ECO:0000256" key="1">
    <source>
        <dbReference type="ARBA" id="ARBA00006115"/>
    </source>
</evidence>
<evidence type="ECO:0000259" key="8">
    <source>
        <dbReference type="Pfam" id="PF00483"/>
    </source>
</evidence>
<comment type="similarity">
    <text evidence="1">Belongs to the mannose-6-phosphate isomerase type 2 family.</text>
</comment>
<dbReference type="AlphaFoldDB" id="A0A1Q6I001"/>
<keyword evidence="4 9" id="KW-0548">Nucleotidyltransferase</keyword>
<dbReference type="InterPro" id="IPR029044">
    <property type="entry name" value="Nucleotide-diphossugar_trans"/>
</dbReference>
<dbReference type="Gene3D" id="3.90.550.10">
    <property type="entry name" value="Spore Coat Polysaccharide Biosynthesis Protein SpsA, Chain A"/>
    <property type="match status" value="1"/>
</dbReference>
<dbReference type="Proteomes" id="UP000186549">
    <property type="component" value="Unassembled WGS sequence"/>
</dbReference>
<evidence type="ECO:0000256" key="3">
    <source>
        <dbReference type="ARBA" id="ARBA00022679"/>
    </source>
</evidence>
<dbReference type="EC" id="2.7.7.13" evidence="2"/>
<evidence type="ECO:0000256" key="4">
    <source>
        <dbReference type="ARBA" id="ARBA00022695"/>
    </source>
</evidence>
<comment type="catalytic activity">
    <reaction evidence="7">
        <text>alpha-D-mannose 1-phosphate + GTP + H(+) = GDP-alpha-D-mannose + diphosphate</text>
        <dbReference type="Rhea" id="RHEA:15229"/>
        <dbReference type="ChEBI" id="CHEBI:15378"/>
        <dbReference type="ChEBI" id="CHEBI:33019"/>
        <dbReference type="ChEBI" id="CHEBI:37565"/>
        <dbReference type="ChEBI" id="CHEBI:57527"/>
        <dbReference type="ChEBI" id="CHEBI:58409"/>
        <dbReference type="EC" id="2.7.7.13"/>
    </reaction>
</comment>
<keyword evidence="3 9" id="KW-0808">Transferase</keyword>
<evidence type="ECO:0000256" key="6">
    <source>
        <dbReference type="ARBA" id="ARBA00023134"/>
    </source>
</evidence>
<evidence type="ECO:0000256" key="7">
    <source>
        <dbReference type="ARBA" id="ARBA00047343"/>
    </source>
</evidence>
<keyword evidence="6" id="KW-0342">GTP-binding</keyword>
<dbReference type="InterPro" id="IPR005835">
    <property type="entry name" value="NTP_transferase_dom"/>
</dbReference>
<dbReference type="GO" id="GO:0009298">
    <property type="term" value="P:GDP-mannose biosynthetic process"/>
    <property type="evidence" value="ECO:0007669"/>
    <property type="project" value="TreeGrafter"/>
</dbReference>
<comment type="caution">
    <text evidence="9">The sequence shown here is derived from an EMBL/GenBank/DDBJ whole genome shotgun (WGS) entry which is preliminary data.</text>
</comment>
<gene>
    <name evidence="9" type="ORF">BHV79_11025</name>
</gene>
<organism evidence="9 10">
    <name type="scientific">Bacteroides uniformis</name>
    <dbReference type="NCBI Taxonomy" id="820"/>
    <lineage>
        <taxon>Bacteria</taxon>
        <taxon>Pseudomonadati</taxon>
        <taxon>Bacteroidota</taxon>
        <taxon>Bacteroidia</taxon>
        <taxon>Bacteroidales</taxon>
        <taxon>Bacteroidaceae</taxon>
        <taxon>Bacteroides</taxon>
    </lineage>
</organism>
<keyword evidence="5" id="KW-0547">Nucleotide-binding</keyword>
<sequence length="361" mass="40447">MINPHRYCVIMCGGIGSRFWPYSRTDRPKQFIDFLGTGRTLLQMSYDRVLPLVDPEHIIIVTNAQYASLVKEQLPDIRDEHILLEPARRNTAPCIAWAAWHIAAIDPEASMIVTPSDHLITREREFEAAIAKGFEFVEQHDALLTLGISPTRPETGYGYIQVGDRVEGDILTVKTFTEKPNLELAKVFLESGEFFWNSGIFLWSARSIKSALMHHAPDIANLFERGADKFSTPAENEWIAHNFPGCMGISIDFAVMEKASNVYVETVNFGWNDLGTWSALYDNSPKNRDANVTQQCAVLAYNSTGNIFAVKNPGKLIVVDGLKDYIVADAGDVLLICPQAEEQRIKNMVNDAKISFGDKYL</sequence>
<reference evidence="9 10" key="1">
    <citation type="journal article" date="2016" name="Nat. Biotechnol.">
        <title>Measurement of bacterial replication rates in microbial communities.</title>
        <authorList>
            <person name="Brown C.T."/>
            <person name="Olm M.R."/>
            <person name="Thomas B.C."/>
            <person name="Banfield J.F."/>
        </authorList>
    </citation>
    <scope>NUCLEOTIDE SEQUENCE [LARGE SCALE GENOMIC DNA]</scope>
    <source>
        <strain evidence="9">45_41</strain>
    </source>
</reference>
<dbReference type="CDD" id="cd02509">
    <property type="entry name" value="GDP-M1P_Guanylyltransferase"/>
    <property type="match status" value="1"/>
</dbReference>
<dbReference type="GO" id="GO:0005525">
    <property type="term" value="F:GTP binding"/>
    <property type="evidence" value="ECO:0007669"/>
    <property type="project" value="UniProtKB-KW"/>
</dbReference>
<protein>
    <recommendedName>
        <fullName evidence="2">mannose-1-phosphate guanylyltransferase</fullName>
        <ecNumber evidence="2">2.7.7.13</ecNumber>
    </recommendedName>
</protein>
<dbReference type="SUPFAM" id="SSF159283">
    <property type="entry name" value="Guanosine diphospho-D-mannose pyrophosphorylase/mannose-6-phosphate isomerase linker domain"/>
    <property type="match status" value="1"/>
</dbReference>
<dbReference type="InterPro" id="IPR051161">
    <property type="entry name" value="Mannose-6P_isomerase_type2"/>
</dbReference>
<dbReference type="PANTHER" id="PTHR46390">
    <property type="entry name" value="MANNOSE-1-PHOSPHATE GUANYLYLTRANSFERASE"/>
    <property type="match status" value="1"/>
</dbReference>
<accession>A0A1Q6I001</accession>
<dbReference type="EMBL" id="MNQU01000235">
    <property type="protein sequence ID" value="OKZ32214.1"/>
    <property type="molecule type" value="Genomic_DNA"/>
</dbReference>
<dbReference type="Pfam" id="PF00483">
    <property type="entry name" value="NTP_transferase"/>
    <property type="match status" value="1"/>
</dbReference>
<dbReference type="PANTHER" id="PTHR46390:SF1">
    <property type="entry name" value="MANNOSE-1-PHOSPHATE GUANYLYLTRANSFERASE"/>
    <property type="match status" value="1"/>
</dbReference>
<dbReference type="SUPFAM" id="SSF53448">
    <property type="entry name" value="Nucleotide-diphospho-sugar transferases"/>
    <property type="match status" value="1"/>
</dbReference>
<dbReference type="InterPro" id="IPR049577">
    <property type="entry name" value="GMPP_N"/>
</dbReference>